<dbReference type="PANTHER" id="PTHR31009">
    <property type="entry name" value="S-ADENOSYL-L-METHIONINE:CARBOXYL METHYLTRANSFERASE FAMILY PROTEIN"/>
    <property type="match status" value="1"/>
</dbReference>
<dbReference type="Pfam" id="PF03492">
    <property type="entry name" value="Methyltransf_7"/>
    <property type="match status" value="1"/>
</dbReference>
<dbReference type="InterPro" id="IPR029063">
    <property type="entry name" value="SAM-dependent_MTases_sf"/>
</dbReference>
<evidence type="ECO:0000313" key="1">
    <source>
        <dbReference type="EMBL" id="CAF4383307.1"/>
    </source>
</evidence>
<comment type="caution">
    <text evidence="1">The sequence shown here is derived from an EMBL/GenBank/DDBJ whole genome shotgun (WGS) entry which is preliminary data.</text>
</comment>
<dbReference type="GO" id="GO:0008168">
    <property type="term" value="F:methyltransferase activity"/>
    <property type="evidence" value="ECO:0007669"/>
    <property type="project" value="InterPro"/>
</dbReference>
<dbReference type="Gene3D" id="3.40.50.150">
    <property type="entry name" value="Vaccinia Virus protein VP39"/>
    <property type="match status" value="1"/>
</dbReference>
<organism evidence="1 2">
    <name type="scientific">Rotaria magnacalcarata</name>
    <dbReference type="NCBI Taxonomy" id="392030"/>
    <lineage>
        <taxon>Eukaryota</taxon>
        <taxon>Metazoa</taxon>
        <taxon>Spiralia</taxon>
        <taxon>Gnathifera</taxon>
        <taxon>Rotifera</taxon>
        <taxon>Eurotatoria</taxon>
        <taxon>Bdelloidea</taxon>
        <taxon>Philodinida</taxon>
        <taxon>Philodinidae</taxon>
        <taxon>Rotaria</taxon>
    </lineage>
</organism>
<sequence>MSDAIVNVTGSYNTNSQPQLTAINLSISFIHQAIDALHIYNSFLSNALIIADFCTSPGANSVYSIKLIINYLCEKNKLYREPVIIHNDLPTNDWKKVFQLLIDDNSYKAEVSGHSFYEQCLPDNSLSIGYSSTSIHWLSKKPCNISNHCVALFATGDELIAFQSQVRMDYMSFLENRSHELIPGDILILAL</sequence>
<protein>
    <submittedName>
        <fullName evidence="1">Uncharacterized protein</fullName>
    </submittedName>
</protein>
<feature type="non-terminal residue" evidence="1">
    <location>
        <position position="191"/>
    </location>
</feature>
<proteinExistence type="predicted"/>
<dbReference type="Proteomes" id="UP000663842">
    <property type="component" value="Unassembled WGS sequence"/>
</dbReference>
<dbReference type="InterPro" id="IPR005299">
    <property type="entry name" value="MeTrfase_7"/>
</dbReference>
<gene>
    <name evidence="1" type="ORF">UXM345_LOCUS37522</name>
</gene>
<dbReference type="SUPFAM" id="SSF53335">
    <property type="entry name" value="S-adenosyl-L-methionine-dependent methyltransferases"/>
    <property type="match status" value="1"/>
</dbReference>
<name>A0A820N5Z2_9BILA</name>
<accession>A0A820N5Z2</accession>
<dbReference type="AlphaFoldDB" id="A0A820N5Z2"/>
<evidence type="ECO:0000313" key="2">
    <source>
        <dbReference type="Proteomes" id="UP000663842"/>
    </source>
</evidence>
<reference evidence="1" key="1">
    <citation type="submission" date="2021-02" db="EMBL/GenBank/DDBJ databases">
        <authorList>
            <person name="Nowell W R."/>
        </authorList>
    </citation>
    <scope>NUCLEOTIDE SEQUENCE</scope>
</reference>
<dbReference type="EMBL" id="CAJOBF010020707">
    <property type="protein sequence ID" value="CAF4383307.1"/>
    <property type="molecule type" value="Genomic_DNA"/>
</dbReference>